<evidence type="ECO:0000313" key="2">
    <source>
        <dbReference type="Proteomes" id="UP000805193"/>
    </source>
</evidence>
<evidence type="ECO:0000313" key="1">
    <source>
        <dbReference type="EMBL" id="KAG0426937.1"/>
    </source>
</evidence>
<reference evidence="1 2" key="1">
    <citation type="journal article" date="2020" name="Cell">
        <title>Large-Scale Comparative Analyses of Tick Genomes Elucidate Their Genetic Diversity and Vector Capacities.</title>
        <authorList>
            <consortium name="Tick Genome and Microbiome Consortium (TIGMIC)"/>
            <person name="Jia N."/>
            <person name="Wang J."/>
            <person name="Shi W."/>
            <person name="Du L."/>
            <person name="Sun Y."/>
            <person name="Zhan W."/>
            <person name="Jiang J.F."/>
            <person name="Wang Q."/>
            <person name="Zhang B."/>
            <person name="Ji P."/>
            <person name="Bell-Sakyi L."/>
            <person name="Cui X.M."/>
            <person name="Yuan T.T."/>
            <person name="Jiang B.G."/>
            <person name="Yang W.F."/>
            <person name="Lam T.T."/>
            <person name="Chang Q.C."/>
            <person name="Ding S.J."/>
            <person name="Wang X.J."/>
            <person name="Zhu J.G."/>
            <person name="Ruan X.D."/>
            <person name="Zhao L."/>
            <person name="Wei J.T."/>
            <person name="Ye R.Z."/>
            <person name="Que T.C."/>
            <person name="Du C.H."/>
            <person name="Zhou Y.H."/>
            <person name="Cheng J.X."/>
            <person name="Dai P.F."/>
            <person name="Guo W.B."/>
            <person name="Han X.H."/>
            <person name="Huang E.J."/>
            <person name="Li L.F."/>
            <person name="Wei W."/>
            <person name="Gao Y.C."/>
            <person name="Liu J.Z."/>
            <person name="Shao H.Z."/>
            <person name="Wang X."/>
            <person name="Wang C.C."/>
            <person name="Yang T.C."/>
            <person name="Huo Q.B."/>
            <person name="Li W."/>
            <person name="Chen H.Y."/>
            <person name="Chen S.E."/>
            <person name="Zhou L.G."/>
            <person name="Ni X.B."/>
            <person name="Tian J.H."/>
            <person name="Sheng Y."/>
            <person name="Liu T."/>
            <person name="Pan Y.S."/>
            <person name="Xia L.Y."/>
            <person name="Li J."/>
            <person name="Zhao F."/>
            <person name="Cao W.C."/>
        </authorList>
    </citation>
    <scope>NUCLEOTIDE SEQUENCE [LARGE SCALE GENOMIC DNA]</scope>
    <source>
        <strain evidence="1">Iper-2018</strain>
    </source>
</reference>
<organism evidence="1 2">
    <name type="scientific">Ixodes persulcatus</name>
    <name type="common">Taiga tick</name>
    <dbReference type="NCBI Taxonomy" id="34615"/>
    <lineage>
        <taxon>Eukaryota</taxon>
        <taxon>Metazoa</taxon>
        <taxon>Ecdysozoa</taxon>
        <taxon>Arthropoda</taxon>
        <taxon>Chelicerata</taxon>
        <taxon>Arachnida</taxon>
        <taxon>Acari</taxon>
        <taxon>Parasitiformes</taxon>
        <taxon>Ixodida</taxon>
        <taxon>Ixodoidea</taxon>
        <taxon>Ixodidae</taxon>
        <taxon>Ixodinae</taxon>
        <taxon>Ixodes</taxon>
    </lineage>
</organism>
<sequence length="253" mass="28892">MPQREVARMTGRTRTAVARIFTAFRDDNGRIHDAPHDVRPRSTTDEEDRWIVAAAVDQPFITAERGVAVMPWPPKGADMNPIENIWGNMKIQLSRRGLHSVTTDQLWDAVKEEWDRLRQCPELVVNLYESLPLSTLRESRDQPCLQMGQVSLSFKDTKKRQSSALIPQLLVLFCVAFVRSPRLVAVYLQCVCVYDGVSAMAATLTVVSRVSRETTVFGVWRTFNRRTNSVLHKRELLLLPPSPRTYFIEVVVE</sequence>
<name>A0AC60PZZ4_IXOPE</name>
<comment type="caution">
    <text evidence="1">The sequence shown here is derived from an EMBL/GenBank/DDBJ whole genome shotgun (WGS) entry which is preliminary data.</text>
</comment>
<accession>A0AC60PZZ4</accession>
<protein>
    <submittedName>
        <fullName evidence="1">Uncharacterized protein</fullName>
    </submittedName>
</protein>
<dbReference type="Proteomes" id="UP000805193">
    <property type="component" value="Unassembled WGS sequence"/>
</dbReference>
<gene>
    <name evidence="1" type="ORF">HPB47_025963</name>
</gene>
<dbReference type="EMBL" id="JABSTQ010009670">
    <property type="protein sequence ID" value="KAG0426937.1"/>
    <property type="molecule type" value="Genomic_DNA"/>
</dbReference>
<proteinExistence type="predicted"/>
<keyword evidence="2" id="KW-1185">Reference proteome</keyword>